<reference evidence="2" key="1">
    <citation type="submission" date="2020-05" db="EMBL/GenBank/DDBJ databases">
        <authorList>
            <person name="Chiriac C."/>
            <person name="Salcher M."/>
            <person name="Ghai R."/>
            <person name="Kavagutti S V."/>
        </authorList>
    </citation>
    <scope>NUCLEOTIDE SEQUENCE</scope>
</reference>
<protein>
    <submittedName>
        <fullName evidence="2">Unannotated protein</fullName>
    </submittedName>
</protein>
<dbReference type="AlphaFoldDB" id="A0A6J6KF64"/>
<sequence length="81" mass="8920">MSKRVCSKCKKEAALFSGTTLCEPCNAQLILENNEIEERARLSAKPRRKFLLRDAIGLALLAVFVIATIIFALGSMSETFA</sequence>
<keyword evidence="1" id="KW-0812">Transmembrane</keyword>
<name>A0A6J6KF64_9ZZZZ</name>
<evidence type="ECO:0000256" key="1">
    <source>
        <dbReference type="SAM" id="Phobius"/>
    </source>
</evidence>
<evidence type="ECO:0000313" key="2">
    <source>
        <dbReference type="EMBL" id="CAB4646864.1"/>
    </source>
</evidence>
<accession>A0A6J6KF64</accession>
<dbReference type="EMBL" id="CAEZWA010000113">
    <property type="protein sequence ID" value="CAB4646864.1"/>
    <property type="molecule type" value="Genomic_DNA"/>
</dbReference>
<keyword evidence="1" id="KW-1133">Transmembrane helix</keyword>
<organism evidence="2">
    <name type="scientific">freshwater metagenome</name>
    <dbReference type="NCBI Taxonomy" id="449393"/>
    <lineage>
        <taxon>unclassified sequences</taxon>
        <taxon>metagenomes</taxon>
        <taxon>ecological metagenomes</taxon>
    </lineage>
</organism>
<proteinExistence type="predicted"/>
<feature type="transmembrane region" description="Helical" evidence="1">
    <location>
        <begin position="55"/>
        <end position="76"/>
    </location>
</feature>
<gene>
    <name evidence="2" type="ORF">UFOPK2165_00668</name>
</gene>
<keyword evidence="1" id="KW-0472">Membrane</keyword>